<protein>
    <submittedName>
        <fullName evidence="1">Cyclopropane-fatty-acyl-phospholipid synthase family protein</fullName>
        <ecNumber evidence="1">2.1.1.-</ecNumber>
    </submittedName>
</protein>
<organism evidence="1 2">
    <name type="scientific">Sphingomonas oryzagri</name>
    <dbReference type="NCBI Taxonomy" id="3042314"/>
    <lineage>
        <taxon>Bacteria</taxon>
        <taxon>Pseudomonadati</taxon>
        <taxon>Pseudomonadota</taxon>
        <taxon>Alphaproteobacteria</taxon>
        <taxon>Sphingomonadales</taxon>
        <taxon>Sphingomonadaceae</taxon>
        <taxon>Sphingomonas</taxon>
    </lineage>
</organism>
<dbReference type="Proteomes" id="UP001160625">
    <property type="component" value="Unassembled WGS sequence"/>
</dbReference>
<name>A0ABT6N5Z1_9SPHN</name>
<sequence>MNPIAAAIRAVEATPLPDPITRAGVEFLVGTRRRSLASAKDNDAAFARAMADHPIAEHTDTANEQHYELPPRFFELTLGPRRKYSCCLYPTGGETLVEGEILALEDTIAHADLADGQTILELGCGWGSLTLFMAERFPRSRIVAVSNSAPQRRHIEKLAEAAGITNLLVVTADMNDFQSTGTFDRIVSVEMFEHMSNWKALLDRARGWLNPEGRMFLHVFSHRSQPYRFDKADQTDWIAQHFFTGGIMPSHGLIGHFPDCFEVEEQWRWNGRHYQRTAEQWLARFDANRTEIDAVLREVYGDQAKLWRRRWRLFYLATAGLFGHAGGEEWGVSHYRLRPVASSA</sequence>
<evidence type="ECO:0000313" key="1">
    <source>
        <dbReference type="EMBL" id="MDH7640510.1"/>
    </source>
</evidence>
<dbReference type="EC" id="2.1.1.-" evidence="1"/>
<dbReference type="EMBL" id="JARYGZ010000003">
    <property type="protein sequence ID" value="MDH7640510.1"/>
    <property type="molecule type" value="Genomic_DNA"/>
</dbReference>
<dbReference type="PANTHER" id="PTHR43832:SF1">
    <property type="entry name" value="S-ADENOSYL-L-METHIONINE-DEPENDENT METHYLTRANSFERASES SUPERFAMILY PROTEIN"/>
    <property type="match status" value="1"/>
</dbReference>
<dbReference type="GO" id="GO:0032259">
    <property type="term" value="P:methylation"/>
    <property type="evidence" value="ECO:0007669"/>
    <property type="project" value="UniProtKB-KW"/>
</dbReference>
<gene>
    <name evidence="1" type="ORF">QGN17_17385</name>
</gene>
<accession>A0ABT6N5Z1</accession>
<evidence type="ECO:0000313" key="2">
    <source>
        <dbReference type="Proteomes" id="UP001160625"/>
    </source>
</evidence>
<dbReference type="InterPro" id="IPR029063">
    <property type="entry name" value="SAM-dependent_MTases_sf"/>
</dbReference>
<dbReference type="PANTHER" id="PTHR43832">
    <property type="match status" value="1"/>
</dbReference>
<comment type="caution">
    <text evidence="1">The sequence shown here is derived from an EMBL/GenBank/DDBJ whole genome shotgun (WGS) entry which is preliminary data.</text>
</comment>
<dbReference type="SUPFAM" id="SSF53335">
    <property type="entry name" value="S-adenosyl-L-methionine-dependent methyltransferases"/>
    <property type="match status" value="1"/>
</dbReference>
<keyword evidence="1" id="KW-0808">Transferase</keyword>
<dbReference type="RefSeq" id="WP_281045869.1">
    <property type="nucleotide sequence ID" value="NZ_JARYGZ010000003.1"/>
</dbReference>
<proteinExistence type="predicted"/>
<keyword evidence="1" id="KW-0489">Methyltransferase</keyword>
<dbReference type="CDD" id="cd02440">
    <property type="entry name" value="AdoMet_MTases"/>
    <property type="match status" value="1"/>
</dbReference>
<dbReference type="Pfam" id="PF02353">
    <property type="entry name" value="CMAS"/>
    <property type="match status" value="1"/>
</dbReference>
<dbReference type="Gene3D" id="3.40.50.150">
    <property type="entry name" value="Vaccinia Virus protein VP39"/>
    <property type="match status" value="1"/>
</dbReference>
<keyword evidence="2" id="KW-1185">Reference proteome</keyword>
<dbReference type="GO" id="GO:0008168">
    <property type="term" value="F:methyltransferase activity"/>
    <property type="evidence" value="ECO:0007669"/>
    <property type="project" value="UniProtKB-KW"/>
</dbReference>
<reference evidence="1" key="1">
    <citation type="submission" date="2023-04" db="EMBL/GenBank/DDBJ databases">
        <title>Sphingomonas sp. MAHUQ-71 isolated from rice field.</title>
        <authorList>
            <person name="Huq M.A."/>
        </authorList>
    </citation>
    <scope>NUCLEOTIDE SEQUENCE</scope>
    <source>
        <strain evidence="1">MAHUQ-71</strain>
    </source>
</reference>